<proteinExistence type="predicted"/>
<dbReference type="EMBL" id="FRAI01000021">
    <property type="protein sequence ID" value="SHK20719.1"/>
    <property type="molecule type" value="Genomic_DNA"/>
</dbReference>
<keyword evidence="2" id="KW-1185">Reference proteome</keyword>
<organism evidence="1 2">
    <name type="scientific">Anaerobranca californiensis DSM 14826</name>
    <dbReference type="NCBI Taxonomy" id="1120989"/>
    <lineage>
        <taxon>Bacteria</taxon>
        <taxon>Bacillati</taxon>
        <taxon>Bacillota</taxon>
        <taxon>Clostridia</taxon>
        <taxon>Eubacteriales</taxon>
        <taxon>Proteinivoracaceae</taxon>
        <taxon>Anaerobranca</taxon>
    </lineage>
</organism>
<gene>
    <name evidence="1" type="ORF">SAMN02745227_01784</name>
</gene>
<evidence type="ECO:0000313" key="2">
    <source>
        <dbReference type="Proteomes" id="UP000243547"/>
    </source>
</evidence>
<dbReference type="RefSeq" id="WP_072908073.1">
    <property type="nucleotide sequence ID" value="NZ_FRAI01000021.1"/>
</dbReference>
<evidence type="ECO:0000313" key="1">
    <source>
        <dbReference type="EMBL" id="SHK20719.1"/>
    </source>
</evidence>
<dbReference type="STRING" id="1120989.SAMN02745227_01784"/>
<protein>
    <submittedName>
        <fullName evidence="1">Predicted DNA-binding transcriptional regulator YafY, contains an HTH and WYL domains</fullName>
    </submittedName>
</protein>
<reference evidence="2" key="1">
    <citation type="submission" date="2016-11" db="EMBL/GenBank/DDBJ databases">
        <authorList>
            <person name="Varghese N."/>
            <person name="Submissions S."/>
        </authorList>
    </citation>
    <scope>NUCLEOTIDE SEQUENCE [LARGE SCALE GENOMIC DNA]</scope>
    <source>
        <strain evidence="2">DSM 14826</strain>
    </source>
</reference>
<dbReference type="Proteomes" id="UP000243547">
    <property type="component" value="Unassembled WGS sequence"/>
</dbReference>
<accession>A0A1M6QKA7</accession>
<keyword evidence="1" id="KW-0238">DNA-binding</keyword>
<dbReference type="AlphaFoldDB" id="A0A1M6QKA7"/>
<sequence>MKVFNPINSKSFSEIVDLLNCQKGQYLTAEDINKVNGLTTNIFLKIDDNKYLPLVSGKLPIVVTTLEKYWLKHVLNDPKSKLFLSEETFDKLTERLRDVPDIIANNLVVKNKGKKDSKITEKLTPIIKLILQAIEGERGVIYNYLNKKGEEIKGKTGIPLKIEYSVKDDIFYLIYYSVEEKKIVKGILANFTIIKTIDLPEDFLAQGKRCFEEFIKNNIKKVTLEVYKANNGIERTFYLFSCFKRKSQYIKEEDRYILTIYYYFYEEMEVIHRILSLGKSVKVLSPGYIQGEVVKRIKKALEKYS</sequence>
<dbReference type="GO" id="GO:0003677">
    <property type="term" value="F:DNA binding"/>
    <property type="evidence" value="ECO:0007669"/>
    <property type="project" value="UniProtKB-KW"/>
</dbReference>
<name>A0A1M6QKA7_9FIRM</name>
<dbReference type="OrthoDB" id="9815009at2"/>